<dbReference type="EMBL" id="CP000678">
    <property type="protein sequence ID" value="ABQ86385.1"/>
    <property type="molecule type" value="Genomic_DNA"/>
</dbReference>
<dbReference type="AlphaFoldDB" id="A5UJK7"/>
<proteinExistence type="predicted"/>
<dbReference type="EnsemblBacteria" id="ABQ86385">
    <property type="protein sequence ID" value="ABQ86385"/>
    <property type="gene ID" value="Msm_0180"/>
</dbReference>
<gene>
    <name evidence="1" type="ordered locus">Msm_0180</name>
</gene>
<organism evidence="1 2">
    <name type="scientific">Methanobrevibacter smithii (strain ATCC 35061 / DSM 861 / OCM 144 / PS)</name>
    <dbReference type="NCBI Taxonomy" id="420247"/>
    <lineage>
        <taxon>Archaea</taxon>
        <taxon>Methanobacteriati</taxon>
        <taxon>Methanobacteriota</taxon>
        <taxon>Methanomada group</taxon>
        <taxon>Methanobacteria</taxon>
        <taxon>Methanobacteriales</taxon>
        <taxon>Methanobacteriaceae</taxon>
        <taxon>Methanobrevibacter</taxon>
    </lineage>
</organism>
<sequence>MEVSVMTQLKEIVEKENINLDEYVTFVTDNQKVLAANVKYVKIKQRQDHLMGITFTINPKQLKEVNEFFDSLTSGERIYYNISQTGYIPVNYRGMLPISKNVTHNPEETFSITVMVDPAVTIPKDTYEEPVCDSCVFHYIK</sequence>
<protein>
    <submittedName>
        <fullName evidence="1">Uncharacterized protein</fullName>
    </submittedName>
</protein>
<dbReference type="BioCyc" id="MSMI420247:GHWZ-181-MONOMER"/>
<dbReference type="PATRIC" id="fig|420247.28.peg.184"/>
<keyword evidence="2" id="KW-1185">Reference proteome</keyword>
<accession>A5UJK7</accession>
<evidence type="ECO:0000313" key="1">
    <source>
        <dbReference type="EMBL" id="ABQ86385.1"/>
    </source>
</evidence>
<dbReference type="eggNOG" id="arCOG09717">
    <property type="taxonomic scope" value="Archaea"/>
</dbReference>
<dbReference type="KEGG" id="msi:Msm_0180"/>
<evidence type="ECO:0000313" key="2">
    <source>
        <dbReference type="Proteomes" id="UP000001992"/>
    </source>
</evidence>
<reference evidence="1 2" key="1">
    <citation type="journal article" date="2007" name="Proc. Natl. Acad. Sci. U.S.A.">
        <title>Genomic and metabolic adaptations of Methanobrevibacter smithii to the human gut.</title>
        <authorList>
            <person name="Samuel B.S."/>
            <person name="Hansen E.E."/>
            <person name="Manchester J.K."/>
            <person name="Coutinho P.M."/>
            <person name="Henrissat B."/>
            <person name="Fulton R."/>
            <person name="Latreille P."/>
            <person name="Kim K."/>
            <person name="Wilson R.K."/>
            <person name="Gordon J.I."/>
        </authorList>
    </citation>
    <scope>NUCLEOTIDE SEQUENCE [LARGE SCALE GENOMIC DNA]</scope>
    <source>
        <strain evidence="2">ATCC 35061 / DSM 861 / OCM 144 / PS</strain>
    </source>
</reference>
<dbReference type="STRING" id="420247.Msm_0180"/>
<name>A5UJK7_METS3</name>
<dbReference type="HOGENOM" id="CLU_1821048_0_0_2"/>
<dbReference type="Proteomes" id="UP000001992">
    <property type="component" value="Chromosome"/>
</dbReference>